<name>A0A5B7FBC5_PORTR</name>
<organism evidence="2 3">
    <name type="scientific">Portunus trituberculatus</name>
    <name type="common">Swimming crab</name>
    <name type="synonym">Neptunus trituberculatus</name>
    <dbReference type="NCBI Taxonomy" id="210409"/>
    <lineage>
        <taxon>Eukaryota</taxon>
        <taxon>Metazoa</taxon>
        <taxon>Ecdysozoa</taxon>
        <taxon>Arthropoda</taxon>
        <taxon>Crustacea</taxon>
        <taxon>Multicrustacea</taxon>
        <taxon>Malacostraca</taxon>
        <taxon>Eumalacostraca</taxon>
        <taxon>Eucarida</taxon>
        <taxon>Decapoda</taxon>
        <taxon>Pleocyemata</taxon>
        <taxon>Brachyura</taxon>
        <taxon>Eubrachyura</taxon>
        <taxon>Portunoidea</taxon>
        <taxon>Portunidae</taxon>
        <taxon>Portuninae</taxon>
        <taxon>Portunus</taxon>
    </lineage>
</organism>
<evidence type="ECO:0000313" key="3">
    <source>
        <dbReference type="Proteomes" id="UP000324222"/>
    </source>
</evidence>
<accession>A0A5B7FBC5</accession>
<dbReference type="OrthoDB" id="6375805at2759"/>
<gene>
    <name evidence="2" type="ORF">E2C01_036034</name>
</gene>
<comment type="caution">
    <text evidence="2">The sequence shown here is derived from an EMBL/GenBank/DDBJ whole genome shotgun (WGS) entry which is preliminary data.</text>
</comment>
<reference evidence="2 3" key="1">
    <citation type="submission" date="2019-05" db="EMBL/GenBank/DDBJ databases">
        <title>Another draft genome of Portunus trituberculatus and its Hox gene families provides insights of decapod evolution.</title>
        <authorList>
            <person name="Jeong J.-H."/>
            <person name="Song I."/>
            <person name="Kim S."/>
            <person name="Choi T."/>
            <person name="Kim D."/>
            <person name="Ryu S."/>
            <person name="Kim W."/>
        </authorList>
    </citation>
    <scope>NUCLEOTIDE SEQUENCE [LARGE SCALE GENOMIC DNA]</scope>
    <source>
        <tissue evidence="2">Muscle</tissue>
    </source>
</reference>
<dbReference type="EMBL" id="VSRR010005430">
    <property type="protein sequence ID" value="MPC42413.1"/>
    <property type="molecule type" value="Genomic_DNA"/>
</dbReference>
<sequence>MLSPYQFRWVPPITIFFLFLVIFLQSLLRIPQSGGPSGILPLPAGEDLRRYYADFPWNDYCFCVRDPFLCAEHIREESLEKLSVETVKVQDELKEGEAEASLKKSSLAATKRQNQKLKNELHHLESQKTKANNDLQTSEEDIVCFRHRLEILTTSLTTFQIEKSFLKNYSINQENIKETVLQRMKDWKLSIDNEYGITSEEKTLKDAQQKVISLRHNCDALLSVPEKVSSLQKSLDECMKNKSFLKKEVEMLQEHLMKEQLQLNHIRQEVHVYEQRNQNHASSLRREIDENLYRFVSFPGIV</sequence>
<feature type="coiled-coil region" evidence="1">
    <location>
        <begin position="79"/>
        <end position="141"/>
    </location>
</feature>
<dbReference type="AlphaFoldDB" id="A0A5B7FBC5"/>
<proteinExistence type="predicted"/>
<keyword evidence="3" id="KW-1185">Reference proteome</keyword>
<dbReference type="Proteomes" id="UP000324222">
    <property type="component" value="Unassembled WGS sequence"/>
</dbReference>
<keyword evidence="1" id="KW-0175">Coiled coil</keyword>
<evidence type="ECO:0000313" key="2">
    <source>
        <dbReference type="EMBL" id="MPC42413.1"/>
    </source>
</evidence>
<evidence type="ECO:0000256" key="1">
    <source>
        <dbReference type="SAM" id="Coils"/>
    </source>
</evidence>
<protein>
    <submittedName>
        <fullName evidence="2">Uncharacterized protein</fullName>
    </submittedName>
</protein>
<feature type="coiled-coil region" evidence="1">
    <location>
        <begin position="197"/>
        <end position="276"/>
    </location>
</feature>